<feature type="compositionally biased region" description="Basic and acidic residues" evidence="1">
    <location>
        <begin position="26"/>
        <end position="36"/>
    </location>
</feature>
<reference evidence="2 3" key="1">
    <citation type="journal article" date="2018" name="Front. Plant Sci.">
        <title>Red Clover (Trifolium pratense) and Zigzag Clover (T. medium) - A Picture of Genomic Similarities and Differences.</title>
        <authorList>
            <person name="Dluhosova J."/>
            <person name="Istvanek J."/>
            <person name="Nedelnik J."/>
            <person name="Repkova J."/>
        </authorList>
    </citation>
    <scope>NUCLEOTIDE SEQUENCE [LARGE SCALE GENOMIC DNA]</scope>
    <source>
        <strain evidence="3">cv. 10/8</strain>
        <tissue evidence="2">Leaf</tissue>
    </source>
</reference>
<protein>
    <submittedName>
        <fullName evidence="2">Uncharacterized protein</fullName>
    </submittedName>
</protein>
<dbReference type="AlphaFoldDB" id="A0A392W548"/>
<dbReference type="EMBL" id="LXQA011396225">
    <property type="protein sequence ID" value="MCI95768.1"/>
    <property type="molecule type" value="Genomic_DNA"/>
</dbReference>
<feature type="non-terminal residue" evidence="2">
    <location>
        <position position="1"/>
    </location>
</feature>
<name>A0A392W548_9FABA</name>
<dbReference type="Proteomes" id="UP000265520">
    <property type="component" value="Unassembled WGS sequence"/>
</dbReference>
<feature type="region of interest" description="Disordered" evidence="1">
    <location>
        <begin position="1"/>
        <end position="36"/>
    </location>
</feature>
<sequence length="36" mass="3646">GSSSTIAATPPPDGPFRSATAYSSGEPKETSLDFDT</sequence>
<evidence type="ECO:0000256" key="1">
    <source>
        <dbReference type="SAM" id="MobiDB-lite"/>
    </source>
</evidence>
<proteinExistence type="predicted"/>
<keyword evidence="3" id="KW-1185">Reference proteome</keyword>
<evidence type="ECO:0000313" key="3">
    <source>
        <dbReference type="Proteomes" id="UP000265520"/>
    </source>
</evidence>
<evidence type="ECO:0000313" key="2">
    <source>
        <dbReference type="EMBL" id="MCI95768.1"/>
    </source>
</evidence>
<comment type="caution">
    <text evidence="2">The sequence shown here is derived from an EMBL/GenBank/DDBJ whole genome shotgun (WGS) entry which is preliminary data.</text>
</comment>
<accession>A0A392W548</accession>
<organism evidence="2 3">
    <name type="scientific">Trifolium medium</name>
    <dbReference type="NCBI Taxonomy" id="97028"/>
    <lineage>
        <taxon>Eukaryota</taxon>
        <taxon>Viridiplantae</taxon>
        <taxon>Streptophyta</taxon>
        <taxon>Embryophyta</taxon>
        <taxon>Tracheophyta</taxon>
        <taxon>Spermatophyta</taxon>
        <taxon>Magnoliopsida</taxon>
        <taxon>eudicotyledons</taxon>
        <taxon>Gunneridae</taxon>
        <taxon>Pentapetalae</taxon>
        <taxon>rosids</taxon>
        <taxon>fabids</taxon>
        <taxon>Fabales</taxon>
        <taxon>Fabaceae</taxon>
        <taxon>Papilionoideae</taxon>
        <taxon>50 kb inversion clade</taxon>
        <taxon>NPAAA clade</taxon>
        <taxon>Hologalegina</taxon>
        <taxon>IRL clade</taxon>
        <taxon>Trifolieae</taxon>
        <taxon>Trifolium</taxon>
    </lineage>
</organism>